<accession>A0AAD6WLD5</accession>
<proteinExistence type="predicted"/>
<evidence type="ECO:0000313" key="1">
    <source>
        <dbReference type="EMBL" id="KAJ7018398.1"/>
    </source>
</evidence>
<evidence type="ECO:0008006" key="3">
    <source>
        <dbReference type="Google" id="ProtNLM"/>
    </source>
</evidence>
<dbReference type="EMBL" id="JARJCM010000342">
    <property type="protein sequence ID" value="KAJ7018398.1"/>
    <property type="molecule type" value="Genomic_DNA"/>
</dbReference>
<gene>
    <name evidence="1" type="ORF">C8F04DRAFT_1052819</name>
</gene>
<protein>
    <recommendedName>
        <fullName evidence="3">BTB domain-containing protein</fullName>
    </recommendedName>
</protein>
<dbReference type="InterPro" id="IPR011333">
    <property type="entry name" value="SKP1/BTB/POZ_sf"/>
</dbReference>
<comment type="caution">
    <text evidence="1">The sequence shown here is derived from an EMBL/GenBank/DDBJ whole genome shotgun (WGS) entry which is preliminary data.</text>
</comment>
<dbReference type="Proteomes" id="UP001218188">
    <property type="component" value="Unassembled WGS sequence"/>
</dbReference>
<sequence>MTSPDSPPLQHLPGLSLEVSARFDFADADVTFQSSDSILFRVHRKNLEVCTEGFPPSGFAVTEGEIIALSETSVTLELLFQFIYPQRHPGLDATPFDVLEPLAEAAEKYQVFPAMNICHIRLRDMVHEHPVEVAIYAAKHDYPFLISEVAPMMISIPPIDVIQILPQSLVLPWTRYIQEWVRVHQNVALKLFSGQTPQYLYNQPISHAGGMPQSRQYPRAGSNYSKRCCWSSCVTIVLQHLGAGIHTLRSLDQVFHMGINQEDVENCCDWELLEWRRKIEEAIAQIPKFSAFL</sequence>
<keyword evidence="2" id="KW-1185">Reference proteome</keyword>
<name>A0AAD6WLD5_9AGAR</name>
<evidence type="ECO:0000313" key="2">
    <source>
        <dbReference type="Proteomes" id="UP001218188"/>
    </source>
</evidence>
<organism evidence="1 2">
    <name type="scientific">Mycena alexandri</name>
    <dbReference type="NCBI Taxonomy" id="1745969"/>
    <lineage>
        <taxon>Eukaryota</taxon>
        <taxon>Fungi</taxon>
        <taxon>Dikarya</taxon>
        <taxon>Basidiomycota</taxon>
        <taxon>Agaricomycotina</taxon>
        <taxon>Agaricomycetes</taxon>
        <taxon>Agaricomycetidae</taxon>
        <taxon>Agaricales</taxon>
        <taxon>Marasmiineae</taxon>
        <taxon>Mycenaceae</taxon>
        <taxon>Mycena</taxon>
    </lineage>
</organism>
<dbReference type="SUPFAM" id="SSF54695">
    <property type="entry name" value="POZ domain"/>
    <property type="match status" value="1"/>
</dbReference>
<dbReference type="Gene3D" id="3.30.710.10">
    <property type="entry name" value="Potassium Channel Kv1.1, Chain A"/>
    <property type="match status" value="1"/>
</dbReference>
<dbReference type="AlphaFoldDB" id="A0AAD6WLD5"/>
<reference evidence="1" key="1">
    <citation type="submission" date="2023-03" db="EMBL/GenBank/DDBJ databases">
        <title>Massive genome expansion in bonnet fungi (Mycena s.s.) driven by repeated elements and novel gene families across ecological guilds.</title>
        <authorList>
            <consortium name="Lawrence Berkeley National Laboratory"/>
            <person name="Harder C.B."/>
            <person name="Miyauchi S."/>
            <person name="Viragh M."/>
            <person name="Kuo A."/>
            <person name="Thoen E."/>
            <person name="Andreopoulos B."/>
            <person name="Lu D."/>
            <person name="Skrede I."/>
            <person name="Drula E."/>
            <person name="Henrissat B."/>
            <person name="Morin E."/>
            <person name="Kohler A."/>
            <person name="Barry K."/>
            <person name="LaButti K."/>
            <person name="Morin E."/>
            <person name="Salamov A."/>
            <person name="Lipzen A."/>
            <person name="Mereny Z."/>
            <person name="Hegedus B."/>
            <person name="Baldrian P."/>
            <person name="Stursova M."/>
            <person name="Weitz H."/>
            <person name="Taylor A."/>
            <person name="Grigoriev I.V."/>
            <person name="Nagy L.G."/>
            <person name="Martin F."/>
            <person name="Kauserud H."/>
        </authorList>
    </citation>
    <scope>NUCLEOTIDE SEQUENCE</scope>
    <source>
        <strain evidence="1">CBHHK200</strain>
    </source>
</reference>